<evidence type="ECO:0000256" key="3">
    <source>
        <dbReference type="ARBA" id="ARBA00023163"/>
    </source>
</evidence>
<dbReference type="PANTHER" id="PTHR47894">
    <property type="entry name" value="HTH-TYPE TRANSCRIPTIONAL REGULATOR GADX"/>
    <property type="match status" value="1"/>
</dbReference>
<reference evidence="5 6" key="1">
    <citation type="submission" date="2016-01" db="EMBL/GenBank/DDBJ databases">
        <title>The new phylogeny of the genus Mycobacterium.</title>
        <authorList>
            <person name="Tarcisio F."/>
            <person name="Conor M."/>
            <person name="Antonella G."/>
            <person name="Elisabetta G."/>
            <person name="Giulia F.S."/>
            <person name="Sara T."/>
            <person name="Anna F."/>
            <person name="Clotilde B."/>
            <person name="Roberto B."/>
            <person name="Veronica D.S."/>
            <person name="Fabio R."/>
            <person name="Monica P."/>
            <person name="Olivier J."/>
            <person name="Enrico T."/>
            <person name="Nicola S."/>
        </authorList>
    </citation>
    <scope>NUCLEOTIDE SEQUENCE [LARGE SCALE GENOMIC DNA]</scope>
    <source>
        <strain evidence="5 6">DSM 44616</strain>
    </source>
</reference>
<feature type="domain" description="HTH araC/xylS-type" evidence="4">
    <location>
        <begin position="248"/>
        <end position="345"/>
    </location>
</feature>
<evidence type="ECO:0000256" key="1">
    <source>
        <dbReference type="ARBA" id="ARBA00023015"/>
    </source>
</evidence>
<organism evidence="5 6">
    <name type="scientific">Mycobacterium saskatchewanense</name>
    <dbReference type="NCBI Taxonomy" id="220927"/>
    <lineage>
        <taxon>Bacteria</taxon>
        <taxon>Bacillati</taxon>
        <taxon>Actinomycetota</taxon>
        <taxon>Actinomycetes</taxon>
        <taxon>Mycobacteriales</taxon>
        <taxon>Mycobacteriaceae</taxon>
        <taxon>Mycobacterium</taxon>
        <taxon>Mycobacterium simiae complex</taxon>
    </lineage>
</organism>
<dbReference type="InterPro" id="IPR032687">
    <property type="entry name" value="AraC-type_N"/>
</dbReference>
<dbReference type="Pfam" id="PF12833">
    <property type="entry name" value="HTH_18"/>
    <property type="match status" value="1"/>
</dbReference>
<dbReference type="GO" id="GO:0003700">
    <property type="term" value="F:DNA-binding transcription factor activity"/>
    <property type="evidence" value="ECO:0007669"/>
    <property type="project" value="InterPro"/>
</dbReference>
<dbReference type="Gene3D" id="1.10.10.60">
    <property type="entry name" value="Homeodomain-like"/>
    <property type="match status" value="1"/>
</dbReference>
<keyword evidence="3" id="KW-0804">Transcription</keyword>
<keyword evidence="6" id="KW-1185">Reference proteome</keyword>
<dbReference type="Pfam" id="PF12625">
    <property type="entry name" value="Arabinose_bd"/>
    <property type="match status" value="1"/>
</dbReference>
<dbReference type="SUPFAM" id="SSF46689">
    <property type="entry name" value="Homeodomain-like"/>
    <property type="match status" value="1"/>
</dbReference>
<dbReference type="GO" id="GO:0000976">
    <property type="term" value="F:transcription cis-regulatory region binding"/>
    <property type="evidence" value="ECO:0007669"/>
    <property type="project" value="TreeGrafter"/>
</dbReference>
<dbReference type="RefSeq" id="WP_142280768.1">
    <property type="nucleotide sequence ID" value="NZ_AP022573.1"/>
</dbReference>
<comment type="caution">
    <text evidence="5">The sequence shown here is derived from an EMBL/GenBank/DDBJ whole genome shotgun (WGS) entry which is preliminary data.</text>
</comment>
<dbReference type="SMART" id="SM00342">
    <property type="entry name" value="HTH_ARAC"/>
    <property type="match status" value="1"/>
</dbReference>
<keyword evidence="2" id="KW-0238">DNA-binding</keyword>
<dbReference type="PRINTS" id="PR00032">
    <property type="entry name" value="HTHARAC"/>
</dbReference>
<dbReference type="InterPro" id="IPR009057">
    <property type="entry name" value="Homeodomain-like_sf"/>
</dbReference>
<dbReference type="PANTHER" id="PTHR47894:SF1">
    <property type="entry name" value="HTH-TYPE TRANSCRIPTIONAL REGULATOR VQSM"/>
    <property type="match status" value="1"/>
</dbReference>
<accession>A0AAJ3NM46</accession>
<protein>
    <recommendedName>
        <fullName evidence="4">HTH araC/xylS-type domain-containing protein</fullName>
    </recommendedName>
</protein>
<proteinExistence type="predicted"/>
<dbReference type="AlphaFoldDB" id="A0AAJ3NM46"/>
<gene>
    <name evidence="5" type="ORF">AWC23_21655</name>
</gene>
<dbReference type="PROSITE" id="PS01124">
    <property type="entry name" value="HTH_ARAC_FAMILY_2"/>
    <property type="match status" value="1"/>
</dbReference>
<dbReference type="InterPro" id="IPR018060">
    <property type="entry name" value="HTH_AraC"/>
</dbReference>
<dbReference type="Proteomes" id="UP000193387">
    <property type="component" value="Unassembled WGS sequence"/>
</dbReference>
<evidence type="ECO:0000313" key="5">
    <source>
        <dbReference type="EMBL" id="ORW68046.1"/>
    </source>
</evidence>
<sequence length="349" mass="37673">MAGIGTARVSWDFPRSAAGSRGLVASGSTHGVPIETMLAGTRLTPPVLEDLDALVQADEELAIARNLVAAVGDVAGLGIEVGCRYTVASMGIYGFAMLSSATLREAITTALQFVTLSSAFVRMRLTESGQVAVLTVDDAEIPSDIRTFLTERDLSAILHILLVSFGDAFTTGAGTCVESNLDEARCRVLADVFPGLTVAAGQPVTRVVFPRQQLDQPLPTSDPVTARMCAQHCEDLLQRRQRRGGLASAVQARMLRDPRRIPPIQEVALGLGLSERSLRRRLAADNTSYQQLLDETREALATELLATTDLSVEQIAGRLGYAESASFTRAFQRWRGVPPGRYRRVPQRP</sequence>
<keyword evidence="1" id="KW-0805">Transcription regulation</keyword>
<dbReference type="InterPro" id="IPR020449">
    <property type="entry name" value="Tscrpt_reg_AraC-type_HTH"/>
</dbReference>
<evidence type="ECO:0000259" key="4">
    <source>
        <dbReference type="PROSITE" id="PS01124"/>
    </source>
</evidence>
<evidence type="ECO:0000313" key="6">
    <source>
        <dbReference type="Proteomes" id="UP000193387"/>
    </source>
</evidence>
<dbReference type="GO" id="GO:0005829">
    <property type="term" value="C:cytosol"/>
    <property type="evidence" value="ECO:0007669"/>
    <property type="project" value="TreeGrafter"/>
</dbReference>
<name>A0AAJ3NM46_9MYCO</name>
<evidence type="ECO:0000256" key="2">
    <source>
        <dbReference type="ARBA" id="ARBA00023125"/>
    </source>
</evidence>
<dbReference type="EMBL" id="LQPR01000055">
    <property type="protein sequence ID" value="ORW68046.1"/>
    <property type="molecule type" value="Genomic_DNA"/>
</dbReference>